<organism evidence="1 2">
    <name type="scientific">Armillaria novae-zelandiae</name>
    <dbReference type="NCBI Taxonomy" id="153914"/>
    <lineage>
        <taxon>Eukaryota</taxon>
        <taxon>Fungi</taxon>
        <taxon>Dikarya</taxon>
        <taxon>Basidiomycota</taxon>
        <taxon>Agaricomycotina</taxon>
        <taxon>Agaricomycetes</taxon>
        <taxon>Agaricomycetidae</taxon>
        <taxon>Agaricales</taxon>
        <taxon>Marasmiineae</taxon>
        <taxon>Physalacriaceae</taxon>
        <taxon>Armillaria</taxon>
    </lineage>
</organism>
<evidence type="ECO:0000313" key="2">
    <source>
        <dbReference type="Proteomes" id="UP001175227"/>
    </source>
</evidence>
<gene>
    <name evidence="1" type="ORF">IW261DRAFT_1422666</name>
</gene>
<reference evidence="1" key="1">
    <citation type="submission" date="2023-06" db="EMBL/GenBank/DDBJ databases">
        <authorList>
            <consortium name="Lawrence Berkeley National Laboratory"/>
            <person name="Ahrendt S."/>
            <person name="Sahu N."/>
            <person name="Indic B."/>
            <person name="Wong-Bajracharya J."/>
            <person name="Merenyi Z."/>
            <person name="Ke H.-M."/>
            <person name="Monk M."/>
            <person name="Kocsube S."/>
            <person name="Drula E."/>
            <person name="Lipzen A."/>
            <person name="Balint B."/>
            <person name="Henrissat B."/>
            <person name="Andreopoulos B."/>
            <person name="Martin F.M."/>
            <person name="Harder C.B."/>
            <person name="Rigling D."/>
            <person name="Ford K.L."/>
            <person name="Foster G.D."/>
            <person name="Pangilinan J."/>
            <person name="Papanicolaou A."/>
            <person name="Barry K."/>
            <person name="LaButti K."/>
            <person name="Viragh M."/>
            <person name="Koriabine M."/>
            <person name="Yan M."/>
            <person name="Riley R."/>
            <person name="Champramary S."/>
            <person name="Plett K.L."/>
            <person name="Tsai I.J."/>
            <person name="Slot J."/>
            <person name="Sipos G."/>
            <person name="Plett J."/>
            <person name="Nagy L.G."/>
            <person name="Grigoriev I.V."/>
        </authorList>
    </citation>
    <scope>NUCLEOTIDE SEQUENCE</scope>
    <source>
        <strain evidence="1">ICMP 16352</strain>
    </source>
</reference>
<proteinExistence type="predicted"/>
<dbReference type="Proteomes" id="UP001175227">
    <property type="component" value="Unassembled WGS sequence"/>
</dbReference>
<dbReference type="EMBL" id="JAUEPR010000025">
    <property type="protein sequence ID" value="KAK0474817.1"/>
    <property type="molecule type" value="Genomic_DNA"/>
</dbReference>
<name>A0AA39NZM3_9AGAR</name>
<evidence type="ECO:0000313" key="1">
    <source>
        <dbReference type="EMBL" id="KAK0474817.1"/>
    </source>
</evidence>
<sequence>MDYRDDGGWGEGRRNVNDEWNGYYKPGMAIDLENSQVVTLSVTRQVRQDSSLPTAAELIRADVRDRLPVRIAGGKKIIATLDANHDICSSERVSAFGAVKPDFALLAVFPVTTRNLEDLTANFETYDWKPTSSMVLYSGATPGG</sequence>
<comment type="caution">
    <text evidence="1">The sequence shown here is derived from an EMBL/GenBank/DDBJ whole genome shotgun (WGS) entry which is preliminary data.</text>
</comment>
<dbReference type="AlphaFoldDB" id="A0AA39NZM3"/>
<protein>
    <submittedName>
        <fullName evidence="1">Uncharacterized protein</fullName>
    </submittedName>
</protein>
<keyword evidence="2" id="KW-1185">Reference proteome</keyword>
<accession>A0AA39NZM3</accession>